<dbReference type="RefSeq" id="WP_354689076.1">
    <property type="nucleotide sequence ID" value="NZ_CP095329.1"/>
</dbReference>
<keyword evidence="1" id="KW-0614">Plasmid</keyword>
<name>A0AAU6TFJ2_9GAMM</name>
<geneLocation type="plasmid" evidence="1">
    <name>pSP19M00477-1</name>
</geneLocation>
<evidence type="ECO:0000313" key="1">
    <source>
        <dbReference type="EMBL" id="XAG43584.1"/>
    </source>
</evidence>
<sequence>METWIRARVDVYLRHGGKTSRRATVQRLCTILSDIRQHEQGVRLPPQVGRAHLHRYWARHSRLSERTRQDHWYAARLLWELLDRAGQPPRPPLVSNSDFDDSK</sequence>
<accession>A0AAU6TFJ2</accession>
<protein>
    <recommendedName>
        <fullName evidence="2">Integrase</fullName>
    </recommendedName>
</protein>
<dbReference type="AlphaFoldDB" id="A0AAU6TFJ2"/>
<reference evidence="1" key="1">
    <citation type="submission" date="2022-03" db="EMBL/GenBank/DDBJ databases">
        <title>Sea Food Isolates.</title>
        <authorList>
            <person name="Li C."/>
        </authorList>
    </citation>
    <scope>NUCLEOTIDE SEQUENCE</scope>
    <source>
        <strain evidence="1">19NY04SH05-1</strain>
        <plasmid evidence="1">pSP19M00477-1</plasmid>
    </source>
</reference>
<gene>
    <name evidence="1" type="ORF">MRK42_21410</name>
</gene>
<organism evidence="1">
    <name type="scientific">Aeromonas sp. 19NY04SH05-1</name>
    <dbReference type="NCBI Taxonomy" id="2920537"/>
    <lineage>
        <taxon>Bacteria</taxon>
        <taxon>Pseudomonadati</taxon>
        <taxon>Pseudomonadota</taxon>
        <taxon>Gammaproteobacteria</taxon>
        <taxon>Aeromonadales</taxon>
        <taxon>Aeromonadaceae</taxon>
        <taxon>Aeromonas</taxon>
    </lineage>
</organism>
<evidence type="ECO:0008006" key="2">
    <source>
        <dbReference type="Google" id="ProtNLM"/>
    </source>
</evidence>
<proteinExistence type="predicted"/>
<dbReference type="EMBL" id="CP095329">
    <property type="protein sequence ID" value="XAG43584.1"/>
    <property type="molecule type" value="Genomic_DNA"/>
</dbReference>